<dbReference type="Proteomes" id="UP000677228">
    <property type="component" value="Unassembled WGS sequence"/>
</dbReference>
<evidence type="ECO:0000313" key="2">
    <source>
        <dbReference type="EMBL" id="CAF1203125.1"/>
    </source>
</evidence>
<evidence type="ECO:0008006" key="6">
    <source>
        <dbReference type="Google" id="ProtNLM"/>
    </source>
</evidence>
<dbReference type="InterPro" id="IPR019734">
    <property type="entry name" value="TPR_rpt"/>
</dbReference>
<dbReference type="AlphaFoldDB" id="A0A814WL62"/>
<dbReference type="Pfam" id="PF13181">
    <property type="entry name" value="TPR_8"/>
    <property type="match status" value="1"/>
</dbReference>
<dbReference type="SUPFAM" id="SSF48452">
    <property type="entry name" value="TPR-like"/>
    <property type="match status" value="1"/>
</dbReference>
<dbReference type="Gene3D" id="1.25.40.10">
    <property type="entry name" value="Tetratricopeptide repeat domain"/>
    <property type="match status" value="1"/>
</dbReference>
<dbReference type="EMBL" id="CAJNOQ010008654">
    <property type="protein sequence ID" value="CAF1203125.1"/>
    <property type="molecule type" value="Genomic_DNA"/>
</dbReference>
<dbReference type="PROSITE" id="PS50293">
    <property type="entry name" value="TPR_REGION"/>
    <property type="match status" value="1"/>
</dbReference>
<evidence type="ECO:0000313" key="1">
    <source>
        <dbReference type="EMBL" id="CAF1131435.1"/>
    </source>
</evidence>
<evidence type="ECO:0000313" key="3">
    <source>
        <dbReference type="EMBL" id="CAF3915061.1"/>
    </source>
</evidence>
<dbReference type="EMBL" id="CAJNOK010011072">
    <property type="protein sequence ID" value="CAF1131435.1"/>
    <property type="molecule type" value="Genomic_DNA"/>
</dbReference>
<dbReference type="Proteomes" id="UP000682733">
    <property type="component" value="Unassembled WGS sequence"/>
</dbReference>
<gene>
    <name evidence="2" type="ORF">GPM918_LOCUS23826</name>
    <name evidence="1" type="ORF">OVA965_LOCUS20674</name>
    <name evidence="4" type="ORF">SRO942_LOCUS23821</name>
    <name evidence="3" type="ORF">TMI583_LOCUS21117</name>
</gene>
<comment type="caution">
    <text evidence="2">The sequence shown here is derived from an EMBL/GenBank/DDBJ whole genome shotgun (WGS) entry which is preliminary data.</text>
</comment>
<dbReference type="Proteomes" id="UP000681722">
    <property type="component" value="Unassembled WGS sequence"/>
</dbReference>
<name>A0A814WL62_9BILA</name>
<proteinExistence type="predicted"/>
<dbReference type="InterPro" id="IPR011990">
    <property type="entry name" value="TPR-like_helical_dom_sf"/>
</dbReference>
<dbReference type="EMBL" id="CAJOBC010008652">
    <property type="protein sequence ID" value="CAF3967428.1"/>
    <property type="molecule type" value="Genomic_DNA"/>
</dbReference>
<protein>
    <recommendedName>
        <fullName evidence="6">Tetratricopeptide repeat protein</fullName>
    </recommendedName>
</protein>
<sequence length="276" mass="31891">MAIKPLPTDRDEFLDICDTFIYRLLNTAFPLKDIDPLILFRFFIRDLYEELKKLHATSVAEDGKETILRVYRGEQVKPDELECIKSETALVFALSGDEAKSILFETEADQRLSTKPFGDISFKSPMVAEKEVLFMPGSILRISQIDHDLENNICIIKLVLCSNDADYSLKQVSDYIVKTSFQDDDAFILMRVGLLLKDMGYNDKAEHYYRKLLDTRGDGVNEYVKHVVLMYPDRGDRPSSTTAYSATTFKRQTYVIVGNLYYRLKDYEEALVHFEH</sequence>
<reference evidence="2" key="1">
    <citation type="submission" date="2021-02" db="EMBL/GenBank/DDBJ databases">
        <authorList>
            <person name="Nowell W R."/>
        </authorList>
    </citation>
    <scope>NUCLEOTIDE SEQUENCE</scope>
</reference>
<dbReference type="Proteomes" id="UP000663829">
    <property type="component" value="Unassembled WGS sequence"/>
</dbReference>
<keyword evidence="5" id="KW-1185">Reference proteome</keyword>
<evidence type="ECO:0000313" key="5">
    <source>
        <dbReference type="Proteomes" id="UP000663829"/>
    </source>
</evidence>
<accession>A0A814WL62</accession>
<evidence type="ECO:0000313" key="4">
    <source>
        <dbReference type="EMBL" id="CAF3967428.1"/>
    </source>
</evidence>
<organism evidence="2 5">
    <name type="scientific">Didymodactylos carnosus</name>
    <dbReference type="NCBI Taxonomy" id="1234261"/>
    <lineage>
        <taxon>Eukaryota</taxon>
        <taxon>Metazoa</taxon>
        <taxon>Spiralia</taxon>
        <taxon>Gnathifera</taxon>
        <taxon>Rotifera</taxon>
        <taxon>Eurotatoria</taxon>
        <taxon>Bdelloidea</taxon>
        <taxon>Philodinida</taxon>
        <taxon>Philodinidae</taxon>
        <taxon>Didymodactylos</taxon>
    </lineage>
</organism>
<dbReference type="EMBL" id="CAJOBA010022023">
    <property type="protein sequence ID" value="CAF3915061.1"/>
    <property type="molecule type" value="Genomic_DNA"/>
</dbReference>